<evidence type="ECO:0000313" key="7">
    <source>
        <dbReference type="Proteomes" id="UP000509345"/>
    </source>
</evidence>
<dbReference type="AlphaFoldDB" id="A0A6N9V394"/>
<evidence type="ECO:0000313" key="8">
    <source>
        <dbReference type="Proteomes" id="UP001456562"/>
    </source>
</evidence>
<evidence type="ECO:0000313" key="3">
    <source>
        <dbReference type="EMBL" id="MER0423430.1"/>
    </source>
</evidence>
<dbReference type="PANTHER" id="PTHR33627:SF1">
    <property type="entry name" value="TRANSPOSASE"/>
    <property type="match status" value="1"/>
</dbReference>
<dbReference type="InterPro" id="IPR039365">
    <property type="entry name" value="IS701-like"/>
</dbReference>
<dbReference type="Proteomes" id="UP001456562">
    <property type="component" value="Unassembled WGS sequence"/>
</dbReference>
<evidence type="ECO:0000313" key="4">
    <source>
        <dbReference type="EMBL" id="NEB67113.1"/>
    </source>
</evidence>
<dbReference type="Proteomes" id="UP000471648">
    <property type="component" value="Unassembled WGS sequence"/>
</dbReference>
<evidence type="ECO:0000259" key="2">
    <source>
        <dbReference type="Pfam" id="PF13546"/>
    </source>
</evidence>
<accession>A0A6N9V394</accession>
<dbReference type="EMBL" id="JAAGME010000330">
    <property type="protein sequence ID" value="NEB67113.1"/>
    <property type="molecule type" value="Genomic_DNA"/>
</dbReference>
<feature type="domain" description="Transposase IS701-like DDE" evidence="2">
    <location>
        <begin position="53"/>
        <end position="315"/>
    </location>
</feature>
<reference evidence="4 6" key="1">
    <citation type="submission" date="2020-01" db="EMBL/GenBank/DDBJ databases">
        <title>Insect and environment-associated Actinomycetes.</title>
        <authorList>
            <person name="Currrie C."/>
            <person name="Chevrette M."/>
            <person name="Carlson C."/>
            <person name="Stubbendieck R."/>
            <person name="Wendt-Pienkowski E."/>
        </authorList>
    </citation>
    <scope>NUCLEOTIDE SEQUENCE [LARGE SCALE GENOMIC DNA]</scope>
    <source>
        <strain evidence="4 6">SID14438</strain>
    </source>
</reference>
<dbReference type="EMBL" id="CP054926">
    <property type="protein sequence ID" value="QKW45566.1"/>
    <property type="molecule type" value="Genomic_DNA"/>
</dbReference>
<protein>
    <submittedName>
        <fullName evidence="4">Transposase</fullName>
    </submittedName>
</protein>
<dbReference type="RefSeq" id="WP_055559900.1">
    <property type="nucleotide sequence ID" value="NZ_CP054926.1"/>
</dbReference>
<dbReference type="GeneID" id="87634556"/>
<reference evidence="5 7" key="2">
    <citation type="submission" date="2020-06" db="EMBL/GenBank/DDBJ databases">
        <title>Genome mining for natural products.</title>
        <authorList>
            <person name="Zhang B."/>
            <person name="Shi J."/>
            <person name="Ge H."/>
        </authorList>
    </citation>
    <scope>NUCLEOTIDE SEQUENCE [LARGE SCALE GENOMIC DNA]</scope>
    <source>
        <strain evidence="5 7">NA06532</strain>
    </source>
</reference>
<sequence length="422" mass="45185">MSTVSHRLTADLTASRTSRPTVLRPAGPGQHQEWGPPPAADSPEAVLEDLCGPLFASLRRSDQRRRGAEYVQGLLSTGGRKSIRNMAALIGGSGTGQRLHHFICSSTWDWTPVRRAMADYLIRAAPPQAWVVRPMTIPKVGQHSVGVSRYFSPDEGQTLNAQRAVGVWAVSDGVSAPVNWRLHLPQTWIKDGLRRNQASIPCEVEPETIGDCAVTACQEMLDGWGLPQRPVLVDIGEADPLATIAGLRARGIPSLVKVAGDALLTVTDPGLTGHGARPMSAHGIMRAARNMGRPVTWRRSATTAPRTSVVTTVQVGVRGSRPGGARETGRLLLVGVGPVDRSSAPELWLTDLPATRAAAFPQWADGVRRVDQAFDDVTSQVGIRDYVGRSYSGWHRHVTLASAAHTVAVLSTTAGARPVRAS</sequence>
<dbReference type="EMBL" id="JBEJUE010000002">
    <property type="protein sequence ID" value="MER0423430.1"/>
    <property type="molecule type" value="Genomic_DNA"/>
</dbReference>
<name>A0A6N9V394_STRMI</name>
<feature type="region of interest" description="Disordered" evidence="1">
    <location>
        <begin position="1"/>
        <end position="43"/>
    </location>
</feature>
<evidence type="ECO:0000313" key="5">
    <source>
        <dbReference type="EMBL" id="QKW45566.1"/>
    </source>
</evidence>
<evidence type="ECO:0000313" key="6">
    <source>
        <dbReference type="Proteomes" id="UP000471648"/>
    </source>
</evidence>
<dbReference type="Proteomes" id="UP000509345">
    <property type="component" value="Chromosome"/>
</dbReference>
<gene>
    <name evidence="3" type="ORF">ABR748_04325</name>
    <name evidence="4" type="ORF">G3I39_08615</name>
    <name evidence="5" type="ORF">HUT09_25165</name>
</gene>
<evidence type="ECO:0000256" key="1">
    <source>
        <dbReference type="SAM" id="MobiDB-lite"/>
    </source>
</evidence>
<dbReference type="PANTHER" id="PTHR33627">
    <property type="entry name" value="TRANSPOSASE"/>
    <property type="match status" value="1"/>
</dbReference>
<dbReference type="Pfam" id="PF13546">
    <property type="entry name" value="DDE_5"/>
    <property type="match status" value="1"/>
</dbReference>
<keyword evidence="8" id="KW-1185">Reference proteome</keyword>
<proteinExistence type="predicted"/>
<organism evidence="4 6">
    <name type="scientific">Streptomyces microflavus</name>
    <name type="common">Streptomyces lipmanii</name>
    <dbReference type="NCBI Taxonomy" id="1919"/>
    <lineage>
        <taxon>Bacteria</taxon>
        <taxon>Bacillati</taxon>
        <taxon>Actinomycetota</taxon>
        <taxon>Actinomycetes</taxon>
        <taxon>Kitasatosporales</taxon>
        <taxon>Streptomycetaceae</taxon>
        <taxon>Streptomyces</taxon>
    </lineage>
</organism>
<dbReference type="InterPro" id="IPR038721">
    <property type="entry name" value="IS701-like_DDE_dom"/>
</dbReference>
<feature type="compositionally biased region" description="Polar residues" evidence="1">
    <location>
        <begin position="1"/>
        <end position="20"/>
    </location>
</feature>
<reference evidence="3 8" key="3">
    <citation type="submission" date="2024-01" db="EMBL/GenBank/DDBJ databases">
        <title>Metagenomic exploration of the rhizosphere soil microbial community and their significance in facilitating the development of wild simulated ginseng.</title>
        <authorList>
            <person name="Huang J."/>
        </authorList>
    </citation>
    <scope>NUCLEOTIDE SEQUENCE [LARGE SCALE GENOMIC DNA]</scope>
    <source>
        <strain evidence="3 8">WY141</strain>
    </source>
</reference>